<dbReference type="Proteomes" id="UP001058003">
    <property type="component" value="Chromosome"/>
</dbReference>
<dbReference type="AlphaFoldDB" id="A0A9Q9IAU6"/>
<sequence length="138" mass="14896">MRRRSILLVTAVLAAAAVLLAADTLGVLYDGLLVRLSASGGLRGTTTTVAVWDSGRTVITGEVTARTRLTPWQRRDLRAALAATDFARLPARAPARCCDRLVYVVQYRRWTVSTAEPGDDPGLRRVVDLLGGVVSAHR</sequence>
<name>A0A9Q9IAU6_9ACTN</name>
<protein>
    <submittedName>
        <fullName evidence="1">Uncharacterized protein</fullName>
    </submittedName>
</protein>
<keyword evidence="2" id="KW-1185">Reference proteome</keyword>
<dbReference type="EMBL" id="CP073767">
    <property type="protein sequence ID" value="UWZ52607.1"/>
    <property type="molecule type" value="Genomic_DNA"/>
</dbReference>
<accession>A0A9Q9IAU6</accession>
<organism evidence="1 2">
    <name type="scientific">Dactylosporangium aurantiacum</name>
    <dbReference type="NCBI Taxonomy" id="35754"/>
    <lineage>
        <taxon>Bacteria</taxon>
        <taxon>Bacillati</taxon>
        <taxon>Actinomycetota</taxon>
        <taxon>Actinomycetes</taxon>
        <taxon>Micromonosporales</taxon>
        <taxon>Micromonosporaceae</taxon>
        <taxon>Dactylosporangium</taxon>
    </lineage>
</organism>
<gene>
    <name evidence="1" type="ORF">Daura_39165</name>
</gene>
<evidence type="ECO:0000313" key="2">
    <source>
        <dbReference type="Proteomes" id="UP001058003"/>
    </source>
</evidence>
<dbReference type="KEGG" id="daur:Daura_39165"/>
<dbReference type="RefSeq" id="WP_033359580.1">
    <property type="nucleotide sequence ID" value="NZ_CP073767.1"/>
</dbReference>
<evidence type="ECO:0000313" key="1">
    <source>
        <dbReference type="EMBL" id="UWZ52607.1"/>
    </source>
</evidence>
<proteinExistence type="predicted"/>
<reference evidence="1" key="1">
    <citation type="submission" date="2021-04" db="EMBL/GenBank/DDBJ databases">
        <title>Dactylosporangium aurantiacum NRRL B-8018 full assembly.</title>
        <authorList>
            <person name="Hartkoorn R.C."/>
            <person name="Beaudoing E."/>
            <person name="Hot D."/>
        </authorList>
    </citation>
    <scope>NUCLEOTIDE SEQUENCE</scope>
    <source>
        <strain evidence="1">NRRL B-8018</strain>
    </source>
</reference>